<dbReference type="InterPro" id="IPR022770">
    <property type="entry name" value="IucA/IucC-like_C"/>
</dbReference>
<dbReference type="Pfam" id="PF04183">
    <property type="entry name" value="IucA_IucC"/>
    <property type="match status" value="1"/>
</dbReference>
<dbReference type="InterPro" id="IPR037455">
    <property type="entry name" value="LucA/IucC-like"/>
</dbReference>
<dbReference type="OrthoDB" id="495728at2"/>
<evidence type="ECO:0000256" key="1">
    <source>
        <dbReference type="ARBA" id="ARBA00004924"/>
    </source>
</evidence>
<dbReference type="Gene3D" id="1.10.510.40">
    <property type="match status" value="1"/>
</dbReference>
<gene>
    <name evidence="5" type="ORF">NIES2119_11980</name>
</gene>
<comment type="pathway">
    <text evidence="1">Siderophore biosynthesis.</text>
</comment>
<protein>
    <submittedName>
        <fullName evidence="5">Iron transporter</fullName>
    </submittedName>
</protein>
<accession>A0A1U7IL11</accession>
<comment type="caution">
    <text evidence="5">The sequence shown here is derived from an EMBL/GenBank/DDBJ whole genome shotgun (WGS) entry which is preliminary data.</text>
</comment>
<dbReference type="GO" id="GO:0016881">
    <property type="term" value="F:acid-amino acid ligase activity"/>
    <property type="evidence" value="ECO:0007669"/>
    <property type="project" value="UniProtKB-ARBA"/>
</dbReference>
<organism evidence="5 6">
    <name type="scientific">[Phormidium ambiguum] IAM M-71</name>
    <dbReference type="NCBI Taxonomy" id="454136"/>
    <lineage>
        <taxon>Bacteria</taxon>
        <taxon>Bacillati</taxon>
        <taxon>Cyanobacteriota</taxon>
        <taxon>Cyanophyceae</taxon>
        <taxon>Oscillatoriophycideae</taxon>
        <taxon>Aerosakkonematales</taxon>
        <taxon>Aerosakkonemataceae</taxon>
        <taxon>Floridanema</taxon>
    </lineage>
</organism>
<feature type="domain" description="Aerobactin siderophore biosynthesis IucA/IucC N-terminal" evidence="3">
    <location>
        <begin position="146"/>
        <end position="393"/>
    </location>
</feature>
<dbReference type="PANTHER" id="PTHR34384:SF6">
    <property type="entry name" value="STAPHYLOFERRIN B SYNTHASE"/>
    <property type="match status" value="1"/>
</dbReference>
<comment type="similarity">
    <text evidence="2">Belongs to the IucA/IucC family.</text>
</comment>
<dbReference type="STRING" id="454136.NIES2119_11980"/>
<dbReference type="Proteomes" id="UP000185860">
    <property type="component" value="Unassembled WGS sequence"/>
</dbReference>
<name>A0A1U7IL11_9CYAN</name>
<dbReference type="GO" id="GO:0019290">
    <property type="term" value="P:siderophore biosynthetic process"/>
    <property type="evidence" value="ECO:0007669"/>
    <property type="project" value="InterPro"/>
</dbReference>
<dbReference type="PANTHER" id="PTHR34384">
    <property type="entry name" value="L-2,3-DIAMINOPROPANOATE--CITRATE LIGASE"/>
    <property type="match status" value="1"/>
</dbReference>
<dbReference type="AlphaFoldDB" id="A0A1U7IL11"/>
<dbReference type="InterPro" id="IPR007310">
    <property type="entry name" value="Aerobactin_biosyn_IucA/IucC_N"/>
</dbReference>
<dbReference type="Gene3D" id="6.10.250.3370">
    <property type="match status" value="1"/>
</dbReference>
<sequence>MKNLNTLKTALKPQNWETINRNLLAKMLSEFMYEEIIAPETIETINKNTKRYQLSLASVVYRFVAKTRLFNSYRVIPETIKRQTNNTEWQPATQVLQFILDIHETIEMNPITTAHFIREMSNTLLADAHINANKETAKTNLLNLNYAELEGEMEGHPWITFNKGRIGFNYDDYLNYTPEQKQPVSFLWIAAQKDKTKFNAVTQLSYEQLLQEELGETQIKQFKNLLIAQGLNPANYYFLPVHDWQFQTHLASLFAEEIATGAIVLLAQAPDNYLPQQSIRTFLNISNPQKRNVKLPISILNTSTYRGLPAPILAPYMTEWLKEICNSDSFLTQKCRLILLGEVAGIQYFHPYYMNLKGTPYQYREMLGCLWRESVFNYLEPNEKPITLASLLHLDHQGKPFVSQLVEQSGLTLSQWLKSLFNAVLPPLIHYLYRYGTVFSPHGENVILILKDNIPVRVALKDFLDDVNISEHPFPELESFPPEIKPFFPGEKDEKLCQYIFCGLFICHFRYLSDLLETYHQYDERDFWLQVRQVILDYQGEFPELRSRFSQFDLLAPSFSKLCLNRTRLLAQGYADESGNRPAVSTFGTVSNALNDVVEIASVI</sequence>
<dbReference type="RefSeq" id="WP_073593704.1">
    <property type="nucleotide sequence ID" value="NZ_MRCE01000010.1"/>
</dbReference>
<evidence type="ECO:0000256" key="2">
    <source>
        <dbReference type="ARBA" id="ARBA00007832"/>
    </source>
</evidence>
<proteinExistence type="inferred from homology"/>
<dbReference type="EMBL" id="MRCE01000010">
    <property type="protein sequence ID" value="OKH37863.1"/>
    <property type="molecule type" value="Genomic_DNA"/>
</dbReference>
<evidence type="ECO:0000259" key="4">
    <source>
        <dbReference type="Pfam" id="PF06276"/>
    </source>
</evidence>
<evidence type="ECO:0000313" key="5">
    <source>
        <dbReference type="EMBL" id="OKH37863.1"/>
    </source>
</evidence>
<evidence type="ECO:0000313" key="6">
    <source>
        <dbReference type="Proteomes" id="UP000185860"/>
    </source>
</evidence>
<dbReference type="Pfam" id="PF06276">
    <property type="entry name" value="FhuF"/>
    <property type="match status" value="1"/>
</dbReference>
<feature type="domain" description="Aerobactin siderophore biosynthesis IucA/IucC-like C-terminal" evidence="4">
    <location>
        <begin position="414"/>
        <end position="575"/>
    </location>
</feature>
<reference evidence="5 6" key="1">
    <citation type="submission" date="2016-11" db="EMBL/GenBank/DDBJ databases">
        <title>Draft Genome Sequences of Nine Cyanobacterial Strains from Diverse Habitats.</title>
        <authorList>
            <person name="Zhu T."/>
            <person name="Hou S."/>
            <person name="Lu X."/>
            <person name="Hess W.R."/>
        </authorList>
    </citation>
    <scope>NUCLEOTIDE SEQUENCE [LARGE SCALE GENOMIC DNA]</scope>
    <source>
        <strain evidence="5 6">IAM M-71</strain>
    </source>
</reference>
<evidence type="ECO:0000259" key="3">
    <source>
        <dbReference type="Pfam" id="PF04183"/>
    </source>
</evidence>
<dbReference type="Gene3D" id="3.30.310.280">
    <property type="match status" value="1"/>
</dbReference>